<evidence type="ECO:0000313" key="4">
    <source>
        <dbReference type="Proteomes" id="UP001054945"/>
    </source>
</evidence>
<evidence type="ECO:0000313" key="3">
    <source>
        <dbReference type="EMBL" id="GIY57651.1"/>
    </source>
</evidence>
<keyword evidence="2" id="KW-0472">Membrane</keyword>
<dbReference type="EMBL" id="BPLR01012938">
    <property type="protein sequence ID" value="GIY57651.1"/>
    <property type="molecule type" value="Genomic_DNA"/>
</dbReference>
<feature type="transmembrane region" description="Helical" evidence="2">
    <location>
        <begin position="178"/>
        <end position="198"/>
    </location>
</feature>
<organism evidence="3 4">
    <name type="scientific">Caerostris extrusa</name>
    <name type="common">Bark spider</name>
    <name type="synonym">Caerostris bankana</name>
    <dbReference type="NCBI Taxonomy" id="172846"/>
    <lineage>
        <taxon>Eukaryota</taxon>
        <taxon>Metazoa</taxon>
        <taxon>Ecdysozoa</taxon>
        <taxon>Arthropoda</taxon>
        <taxon>Chelicerata</taxon>
        <taxon>Arachnida</taxon>
        <taxon>Araneae</taxon>
        <taxon>Araneomorphae</taxon>
        <taxon>Entelegynae</taxon>
        <taxon>Araneoidea</taxon>
        <taxon>Araneidae</taxon>
        <taxon>Caerostris</taxon>
    </lineage>
</organism>
<keyword evidence="2" id="KW-0812">Transmembrane</keyword>
<protein>
    <submittedName>
        <fullName evidence="3">Uncharacterized protein</fullName>
    </submittedName>
</protein>
<accession>A0AAV4UIQ8</accession>
<comment type="caution">
    <text evidence="3">The sequence shown here is derived from an EMBL/GenBank/DDBJ whole genome shotgun (WGS) entry which is preliminary data.</text>
</comment>
<reference evidence="3 4" key="1">
    <citation type="submission" date="2021-06" db="EMBL/GenBank/DDBJ databases">
        <title>Caerostris extrusa draft genome.</title>
        <authorList>
            <person name="Kono N."/>
            <person name="Arakawa K."/>
        </authorList>
    </citation>
    <scope>NUCLEOTIDE SEQUENCE [LARGE SCALE GENOMIC DNA]</scope>
</reference>
<sequence>MDSYSQRLQWKPLIRSHCVHHAEWSELFSEKTYILMFIIALLSCFALAHASFVPIVEPYHAPSYEIRHAVRDHLGERVREEVGNPAVGVVAGSSRIADFRGVGRQVNYVADPSGLRAHIRTNEVAAAPQYVSPYLVNPYYRSFGHDGLVYPQYGLGYNRFGLGYGYNTPLLTDTVTEVLWATVVFLEITVLTMEFLLLNERNKIVIIL</sequence>
<keyword evidence="4" id="KW-1185">Reference proteome</keyword>
<gene>
    <name evidence="3" type="ORF">CEXT_487831</name>
</gene>
<keyword evidence="1" id="KW-0193">Cuticle</keyword>
<dbReference type="AlphaFoldDB" id="A0AAV4UIQ8"/>
<dbReference type="InterPro" id="IPR000618">
    <property type="entry name" value="Insect_cuticle"/>
</dbReference>
<dbReference type="Proteomes" id="UP001054945">
    <property type="component" value="Unassembled WGS sequence"/>
</dbReference>
<evidence type="ECO:0000256" key="1">
    <source>
        <dbReference type="PROSITE-ProRule" id="PRU00497"/>
    </source>
</evidence>
<dbReference type="PROSITE" id="PS51155">
    <property type="entry name" value="CHIT_BIND_RR_2"/>
    <property type="match status" value="1"/>
</dbReference>
<name>A0AAV4UIQ8_CAEEX</name>
<dbReference type="Pfam" id="PF00379">
    <property type="entry name" value="Chitin_bind_4"/>
    <property type="match status" value="1"/>
</dbReference>
<keyword evidence="2" id="KW-1133">Transmembrane helix</keyword>
<feature type="transmembrane region" description="Helical" evidence="2">
    <location>
        <begin position="33"/>
        <end position="56"/>
    </location>
</feature>
<proteinExistence type="predicted"/>
<dbReference type="GO" id="GO:0042302">
    <property type="term" value="F:structural constituent of cuticle"/>
    <property type="evidence" value="ECO:0007669"/>
    <property type="project" value="UniProtKB-UniRule"/>
</dbReference>
<evidence type="ECO:0000256" key="2">
    <source>
        <dbReference type="SAM" id="Phobius"/>
    </source>
</evidence>